<reference evidence="2" key="1">
    <citation type="journal article" date="2007" name="Plant Cell">
        <title>Dothideomycete-plant interactions illuminated by genome sequencing and EST analysis of the wheat pathogen Stagonospora nodorum.</title>
        <authorList>
            <person name="Hane J.K."/>
            <person name="Lowe R.G."/>
            <person name="Solomon P.S."/>
            <person name="Tan K.C."/>
            <person name="Schoch C.L."/>
            <person name="Spatafora J.W."/>
            <person name="Crous P.W."/>
            <person name="Kodira C."/>
            <person name="Birren B.W."/>
            <person name="Galagan J.E."/>
            <person name="Torriani S.F."/>
            <person name="McDonald B.A."/>
            <person name="Oliver R.P."/>
        </authorList>
    </citation>
    <scope>NUCLEOTIDE SEQUENCE [LARGE SCALE GENOMIC DNA]</scope>
    <source>
        <strain evidence="2">SN15 / ATCC MYA-4574 / FGSC 10173</strain>
    </source>
</reference>
<sequence>MSSKLPLLHLVSRLNIPISLAVTHLSTTNSNICSLSASRDTSALLIHALDSRERLKSLLAPLAPLALPEAEFGYLGCFASIIGLLLRFGKSLFGLDLRTFGKFFGAVRKHTLYLQLNPSVRSFFELY</sequence>
<dbReference type="GeneID" id="5983373"/>
<dbReference type="KEGG" id="pno:SNOG_16319"/>
<evidence type="ECO:0000313" key="1">
    <source>
        <dbReference type="EMBL" id="EAT76305.1"/>
    </source>
</evidence>
<dbReference type="EMBL" id="CH445369">
    <property type="protein sequence ID" value="EAT76305.1"/>
    <property type="molecule type" value="Genomic_DNA"/>
</dbReference>
<accession>Q0TVZ5</accession>
<evidence type="ECO:0000313" key="2">
    <source>
        <dbReference type="Proteomes" id="UP000001055"/>
    </source>
</evidence>
<name>Q0TVZ5_PHANO</name>
<protein>
    <submittedName>
        <fullName evidence="1">Uncharacterized protein</fullName>
    </submittedName>
</protein>
<dbReference type="AlphaFoldDB" id="Q0TVZ5"/>
<proteinExistence type="predicted"/>
<gene>
    <name evidence="1" type="ORF">SNOG_16319</name>
</gene>
<organism evidence="1 2">
    <name type="scientific">Phaeosphaeria nodorum (strain SN15 / ATCC MYA-4574 / FGSC 10173)</name>
    <name type="common">Glume blotch fungus</name>
    <name type="synonym">Parastagonospora nodorum</name>
    <dbReference type="NCBI Taxonomy" id="321614"/>
    <lineage>
        <taxon>Eukaryota</taxon>
        <taxon>Fungi</taxon>
        <taxon>Dikarya</taxon>
        <taxon>Ascomycota</taxon>
        <taxon>Pezizomycotina</taxon>
        <taxon>Dothideomycetes</taxon>
        <taxon>Pleosporomycetidae</taxon>
        <taxon>Pleosporales</taxon>
        <taxon>Pleosporineae</taxon>
        <taxon>Phaeosphaeriaceae</taxon>
        <taxon>Parastagonospora</taxon>
    </lineage>
</organism>
<dbReference type="InParanoid" id="Q0TVZ5"/>
<dbReference type="RefSeq" id="XP_001806442.1">
    <property type="nucleotide sequence ID" value="XM_001806390.1"/>
</dbReference>
<dbReference type="Proteomes" id="UP000001055">
    <property type="component" value="Unassembled WGS sequence"/>
</dbReference>